<dbReference type="PANTHER" id="PTHR30486">
    <property type="entry name" value="TWITCHING MOTILITY PROTEIN PILT"/>
    <property type="match status" value="1"/>
</dbReference>
<dbReference type="Gene3D" id="3.40.50.300">
    <property type="entry name" value="P-loop containing nucleotide triphosphate hydrolases"/>
    <property type="match status" value="1"/>
</dbReference>
<dbReference type="Pfam" id="PF00437">
    <property type="entry name" value="T2SSE"/>
    <property type="match status" value="1"/>
</dbReference>
<evidence type="ECO:0000313" key="3">
    <source>
        <dbReference type="EMBL" id="HGL16773.1"/>
    </source>
</evidence>
<organism evidence="3">
    <name type="scientific">candidate division WOR-3 bacterium</name>
    <dbReference type="NCBI Taxonomy" id="2052148"/>
    <lineage>
        <taxon>Bacteria</taxon>
        <taxon>Bacteria division WOR-3</taxon>
    </lineage>
</organism>
<dbReference type="GO" id="GO:0016887">
    <property type="term" value="F:ATP hydrolysis activity"/>
    <property type="evidence" value="ECO:0007669"/>
    <property type="project" value="InterPro"/>
</dbReference>
<comment type="similarity">
    <text evidence="1">Belongs to the GSP E family.</text>
</comment>
<dbReference type="AlphaFoldDB" id="A0A7V3ZW41"/>
<name>A0A7V3ZW41_UNCW3</name>
<gene>
    <name evidence="3" type="ORF">ENU66_00290</name>
</gene>
<sequence>MEILKKYRIKVPSESVDKLLYYIIRDFVGYGRIDPPMRDHFIEDISADGVNMPIYVWHRVYESLPTNIVFKGEEELNSFIIRLAYLAGKNISIASPILDASLPDGSRVQLTYGSEVTGRGSTFTIRRFRLDPLTISDLIALNTLSSEMAAYLWYIIENRASVLVAGDIACGKTTMLNCLSMFIKPEMKMVSVEDAQELNLPTSGMEANGLYSTI</sequence>
<accession>A0A7V3ZW41</accession>
<dbReference type="Gene3D" id="3.30.450.380">
    <property type="match status" value="1"/>
</dbReference>
<evidence type="ECO:0000256" key="1">
    <source>
        <dbReference type="ARBA" id="ARBA00006611"/>
    </source>
</evidence>
<dbReference type="PANTHER" id="PTHR30486:SF6">
    <property type="entry name" value="TYPE IV PILUS RETRACTATION ATPASE PILT"/>
    <property type="match status" value="1"/>
</dbReference>
<dbReference type="SUPFAM" id="SSF52540">
    <property type="entry name" value="P-loop containing nucleoside triphosphate hydrolases"/>
    <property type="match status" value="1"/>
</dbReference>
<dbReference type="EMBL" id="DTDJ01000004">
    <property type="protein sequence ID" value="HGL16773.1"/>
    <property type="molecule type" value="Genomic_DNA"/>
</dbReference>
<comment type="caution">
    <text evidence="3">The sequence shown here is derived from an EMBL/GenBank/DDBJ whole genome shotgun (WGS) entry which is preliminary data.</text>
</comment>
<dbReference type="InterPro" id="IPR001482">
    <property type="entry name" value="T2SS/T4SS_dom"/>
</dbReference>
<protein>
    <recommendedName>
        <fullName evidence="2">Bacterial type II secretion system protein E domain-containing protein</fullName>
    </recommendedName>
</protein>
<proteinExistence type="inferred from homology"/>
<dbReference type="InterPro" id="IPR027417">
    <property type="entry name" value="P-loop_NTPase"/>
</dbReference>
<reference evidence="3" key="1">
    <citation type="journal article" date="2020" name="mSystems">
        <title>Genome- and Community-Level Interaction Insights into Carbon Utilization and Element Cycling Functions of Hydrothermarchaeota in Hydrothermal Sediment.</title>
        <authorList>
            <person name="Zhou Z."/>
            <person name="Liu Y."/>
            <person name="Xu W."/>
            <person name="Pan J."/>
            <person name="Luo Z.H."/>
            <person name="Li M."/>
        </authorList>
    </citation>
    <scope>NUCLEOTIDE SEQUENCE [LARGE SCALE GENOMIC DNA]</scope>
    <source>
        <strain evidence="3">SpSt-69</strain>
    </source>
</reference>
<evidence type="ECO:0000259" key="2">
    <source>
        <dbReference type="Pfam" id="PF00437"/>
    </source>
</evidence>
<feature type="domain" description="Bacterial type II secretion system protein E" evidence="2">
    <location>
        <begin position="67"/>
        <end position="201"/>
    </location>
</feature>
<dbReference type="InterPro" id="IPR050921">
    <property type="entry name" value="T4SS_GSP_E_ATPase"/>
</dbReference>